<proteinExistence type="predicted"/>
<name>A0A917LYF1_9BACT</name>
<evidence type="ECO:0000313" key="1">
    <source>
        <dbReference type="EMBL" id="GGG63989.1"/>
    </source>
</evidence>
<dbReference type="Proteomes" id="UP000647241">
    <property type="component" value="Unassembled WGS sequence"/>
</dbReference>
<protein>
    <submittedName>
        <fullName evidence="1">Uncharacterized protein</fullName>
    </submittedName>
</protein>
<dbReference type="AlphaFoldDB" id="A0A917LYF1"/>
<reference evidence="1" key="1">
    <citation type="journal article" date="2014" name="Int. J. Syst. Evol. Microbiol.">
        <title>Complete genome sequence of Corynebacterium casei LMG S-19264T (=DSM 44701T), isolated from a smear-ripened cheese.</title>
        <authorList>
            <consortium name="US DOE Joint Genome Institute (JGI-PGF)"/>
            <person name="Walter F."/>
            <person name="Albersmeier A."/>
            <person name="Kalinowski J."/>
            <person name="Ruckert C."/>
        </authorList>
    </citation>
    <scope>NUCLEOTIDE SEQUENCE</scope>
    <source>
        <strain evidence="1">CGMCC 1.12997</strain>
    </source>
</reference>
<keyword evidence="2" id="KW-1185">Reference proteome</keyword>
<reference evidence="1" key="2">
    <citation type="submission" date="2020-09" db="EMBL/GenBank/DDBJ databases">
        <authorList>
            <person name="Sun Q."/>
            <person name="Zhou Y."/>
        </authorList>
    </citation>
    <scope>NUCLEOTIDE SEQUENCE</scope>
    <source>
        <strain evidence="1">CGMCC 1.12997</strain>
    </source>
</reference>
<organism evidence="1 2">
    <name type="scientific">Edaphobacter dinghuensis</name>
    <dbReference type="NCBI Taxonomy" id="1560005"/>
    <lineage>
        <taxon>Bacteria</taxon>
        <taxon>Pseudomonadati</taxon>
        <taxon>Acidobacteriota</taxon>
        <taxon>Terriglobia</taxon>
        <taxon>Terriglobales</taxon>
        <taxon>Acidobacteriaceae</taxon>
        <taxon>Edaphobacter</taxon>
    </lineage>
</organism>
<evidence type="ECO:0000313" key="2">
    <source>
        <dbReference type="Proteomes" id="UP000647241"/>
    </source>
</evidence>
<accession>A0A917LYF1</accession>
<dbReference type="EMBL" id="BMGT01000001">
    <property type="protein sequence ID" value="GGG63989.1"/>
    <property type="molecule type" value="Genomic_DNA"/>
</dbReference>
<gene>
    <name evidence="1" type="ORF">GCM10011585_01960</name>
</gene>
<comment type="caution">
    <text evidence="1">The sequence shown here is derived from an EMBL/GenBank/DDBJ whole genome shotgun (WGS) entry which is preliminary data.</text>
</comment>
<sequence>MLAGSLVLILAFVQVGSSQETSSAAATTTAAPAAAVAQAPEKYTLAEGTDVELQFAQDLSSSTSFEGDPVALTLVKDLKVGDVVVAKAGSSAYGVVTKAHKSGMMGKSGQLDIRLDYLKAGDNKIKLRETKGKESGGGIKGALSSPFGRVKHGKNVEINVGDPLHAYVAQDILLPPVS</sequence>